<feature type="region of interest" description="Disordered" evidence="4">
    <location>
        <begin position="1401"/>
        <end position="1674"/>
    </location>
</feature>
<dbReference type="PANTHER" id="PTHR24173:SF74">
    <property type="entry name" value="ANKYRIN REPEAT DOMAIN-CONTAINING PROTEIN 16"/>
    <property type="match status" value="1"/>
</dbReference>
<feature type="compositionally biased region" description="Polar residues" evidence="4">
    <location>
        <begin position="1459"/>
        <end position="1470"/>
    </location>
</feature>
<feature type="compositionally biased region" description="Basic and acidic residues" evidence="4">
    <location>
        <begin position="994"/>
        <end position="1004"/>
    </location>
</feature>
<feature type="compositionally biased region" description="Polar residues" evidence="4">
    <location>
        <begin position="1327"/>
        <end position="1355"/>
    </location>
</feature>
<feature type="compositionally biased region" description="Polar residues" evidence="4">
    <location>
        <begin position="1650"/>
        <end position="1669"/>
    </location>
</feature>
<feature type="compositionally biased region" description="Acidic residues" evidence="4">
    <location>
        <begin position="1863"/>
        <end position="1892"/>
    </location>
</feature>
<keyword evidence="7" id="KW-1185">Reference proteome</keyword>
<evidence type="ECO:0000256" key="2">
    <source>
        <dbReference type="ARBA" id="ARBA00023043"/>
    </source>
</evidence>
<feature type="compositionally biased region" description="Low complexity" evidence="4">
    <location>
        <begin position="1633"/>
        <end position="1649"/>
    </location>
</feature>
<reference evidence="7" key="1">
    <citation type="submission" date="2014-10" db="EMBL/GenBank/DDBJ databases">
        <authorList>
            <person name="King R."/>
        </authorList>
    </citation>
    <scope>NUCLEOTIDE SEQUENCE [LARGE SCALE GENOMIC DNA]</scope>
    <source>
        <strain evidence="7">A3/5</strain>
    </source>
</reference>
<feature type="compositionally biased region" description="Acidic residues" evidence="4">
    <location>
        <begin position="1824"/>
        <end position="1853"/>
    </location>
</feature>
<evidence type="ECO:0000313" key="7">
    <source>
        <dbReference type="Proteomes" id="UP000245910"/>
    </source>
</evidence>
<dbReference type="SMART" id="SM00248">
    <property type="entry name" value="ANK"/>
    <property type="match status" value="8"/>
</dbReference>
<feature type="compositionally biased region" description="Basic and acidic residues" evidence="4">
    <location>
        <begin position="1044"/>
        <end position="1076"/>
    </location>
</feature>
<feature type="compositionally biased region" description="Polar residues" evidence="4">
    <location>
        <begin position="1179"/>
        <end position="1208"/>
    </location>
</feature>
<feature type="compositionally biased region" description="Polar residues" evidence="4">
    <location>
        <begin position="1140"/>
        <end position="1170"/>
    </location>
</feature>
<evidence type="ECO:0000259" key="5">
    <source>
        <dbReference type="Pfam" id="PF24883"/>
    </source>
</evidence>
<dbReference type="Pfam" id="PF12796">
    <property type="entry name" value="Ank_2"/>
    <property type="match status" value="3"/>
</dbReference>
<dbReference type="SUPFAM" id="SSF48403">
    <property type="entry name" value="Ankyrin repeat"/>
    <property type="match status" value="1"/>
</dbReference>
<sequence length="2074" mass="225062">MSFAQPTKKSFSSTVDFSDQSYEMPYFVDVDAPAMKASGVTRKPIASQPEASTPRSIAPTYELKDPKRKTTQENVDPATPKGAEHGPPLPPRTHSFKPNPAAFLQSFKFPSIQHFKIEPRATDSSAWLDKDPLFSNWKSSKHTLLWLRGSEGCGKSTLMNHALHTQLQMEPSAMHLTCSFSICGSEIPRTRLGLLKSILHQLIPQAPEAFDDIKTRFQRIQDALPSKQQVAWSAQELFEDLTKTIAKILKTRSVCMYVDGIDRSEGETAAKFVQDFSKLLERSQPKPSTKEPTVTHGLKIIFSSTIFPAKEPFPQSYINVDEKNGPSLRQFLKEQLSTTDSNTRQLILSKSGSSFISARLIIQHVKLFGPMQSSLVQQPSPTPAPISFLLGGYFQNMAQQGNKSLASLLSWVCLTTRPLTLAELRVALSLDMIHKLESFKYLLQAEPFSRYSSDESFQSWIKATSWGLLETVTLRGQKVVKVMHDSISSFFLSKGLAILSYGSQPPESPNSPLQISHKSLATNLLRYLVVLTKEPKLPNGDDKDPTFELLGYAGANWSNHISAAGLVKPDASKILKLLQWPSDSVMNVLVKWDQENHAVSELKGTLWAHIFAVYGHASLLSVAIKKVGNEALGLSDNQKRTPLHHAALHGHLAASKQLLKSGAKGDARAANGQTALHYAVLQGHQSVMKPLIDNDAGLVSATNHLAQTPLLLAVIRGTSSAVKLLLERRADVKALDRFKSSALHHAVGTDKSSLLKLLLDSGAEMNLQNAQGHTPLHLAISENRPAIIKLLLERGCRVDIPDMSGRTPLHMTAASGNKSCAQELLKRKVTIDTKDRDGQTALVYAVEGLHVSLVKVLLGHKSDVNARNKQGFNILMLAVRVNQEKIAKLLLDADPDLDVLSSEGHTVIFYAVYRGKAVSLLSEKEQLVASLLLKHYKKKQVVWNAEWIACKEKFMAEHGKKKGDAKLKTKSKAGSKKTAAPPSAPIPHKKQVRKPVDAKLEDVSKASTDSKMPAPKPNTPVAGSKESVRPNPKPTTKPNPKAVPKVDHKADPRPDSKAHQNPDPKVSYKVDHKPDTKPGSTATSQSHTAANAYSPFNSSGPVISPPLPQRPAAAQNNSISMPTQTHQKQQNSAFMPFQPPQSTVGTSVHTSFNTGSASPTGHQRLPTNHRSSWDMYTALSASSPESAQTTPIVTKNPYTSYSGASQQPPRGDSFRPFQPFQSNVSPGSPSNATPQSRGQSNDRYSLPSQSSYAQGQNSSGKQATQQGTVQGYQPFSINPQTPSMVPSHPQATGRKPVNSSINPITSLSIGRKPVGGQPVTGAPRKSSPPNQMQASQSLVGIVQTTHGKSQAQSGAVSPLPITPQEAPGKQSITPVASQSSIAAQNSALGHSAIASARPALAVAQKPVAQAATSSKPITIQQPTSAQKPAQVQAVSSQKPSATPTAPKPSTQQQPAAIQKSATTQPSSQRPSIAAKPSISQQPTVAQKPVPVQRPTQGQAASSQKPSTVTTAPKPSTQQQPTSQKSTTSQQPPPAQKPAPPQKHAAGPTAAKPSTLQQPTMTQRPSPPQKSTSFQQSGSITRPSPAQKPAPTQQATPNEKKLAPSGPATAPGKPALVQNSCSPVHKKPAPPSAYPSGYSSQTQSTSGQRSIETYTESQDTKYSGSGNSSGRKVAAAAGAGVLAGAAGGYFLSNYVQEHHHYESNSINDESFRSDDVQYQPVPPASYTENYYLDTQGEPSEHSEEYSEAEESEDGGKSDDESEDNDSISFSVEASDADDSDDQVLSDDDDLDLDEVDSDEDEIEDDVQSLDFDQDESDSPDVATDFTDDDNAGDISDIDNDDDDDDEDASDEETGLGDMQAESDSGLDTDPGQDDSDSDGDAGQDVDSNEDIGNEPEHLQAHYQQQMVDQSDSENEAHPEQYGHFQHQAVDETDSEDEVQQSYFQQPYQQQVFQQQEYDEEEPDYHKDNQQQNHFQQQTFQQPDSDDEEQPVQYVNHQQQVVYQSDSEDEDEMQQNHYYGQHQHQAQSTFDEDSDDQVDVDSDNEVDEQTGNNEGGNGYGQQNHGVYEGAGYDSDY</sequence>
<dbReference type="PROSITE" id="PS50088">
    <property type="entry name" value="ANK_REPEAT"/>
    <property type="match status" value="8"/>
</dbReference>
<dbReference type="Gene3D" id="1.25.40.20">
    <property type="entry name" value="Ankyrin repeat-containing domain"/>
    <property type="match status" value="2"/>
</dbReference>
<dbReference type="InterPro" id="IPR056884">
    <property type="entry name" value="NPHP3-like_N"/>
</dbReference>
<feature type="region of interest" description="Disordered" evidence="4">
    <location>
        <begin position="40"/>
        <end position="97"/>
    </location>
</feature>
<dbReference type="InterPro" id="IPR002110">
    <property type="entry name" value="Ankyrin_rpt"/>
</dbReference>
<protein>
    <recommendedName>
        <fullName evidence="5">Nephrocystin 3-like N-terminal domain-containing protein</fullName>
    </recommendedName>
</protein>
<feature type="repeat" description="ANK" evidence="3">
    <location>
        <begin position="638"/>
        <end position="670"/>
    </location>
</feature>
<accession>A0A2L2T8I0</accession>
<feature type="repeat" description="ANK" evidence="3">
    <location>
        <begin position="804"/>
        <end position="836"/>
    </location>
</feature>
<proteinExistence type="predicted"/>
<feature type="compositionally biased region" description="Pro residues" evidence="4">
    <location>
        <begin position="1530"/>
        <end position="1540"/>
    </location>
</feature>
<feature type="compositionally biased region" description="Low complexity" evidence="4">
    <location>
        <begin position="1989"/>
        <end position="2002"/>
    </location>
</feature>
<feature type="repeat" description="ANK" evidence="3">
    <location>
        <begin position="771"/>
        <end position="803"/>
    </location>
</feature>
<feature type="compositionally biased region" description="Low complexity" evidence="4">
    <location>
        <begin position="1938"/>
        <end position="1954"/>
    </location>
</feature>
<feature type="compositionally biased region" description="Low complexity" evidence="4">
    <location>
        <begin position="2013"/>
        <end position="2025"/>
    </location>
</feature>
<feature type="repeat" description="ANK" evidence="3">
    <location>
        <begin position="671"/>
        <end position="703"/>
    </location>
</feature>
<feature type="compositionally biased region" description="Low complexity" evidence="4">
    <location>
        <begin position="1968"/>
        <end position="1980"/>
    </location>
</feature>
<feature type="compositionally biased region" description="Acidic residues" evidence="4">
    <location>
        <begin position="1773"/>
        <end position="1817"/>
    </location>
</feature>
<evidence type="ECO:0000313" key="6">
    <source>
        <dbReference type="EMBL" id="CEI60517.1"/>
    </source>
</evidence>
<feature type="region of interest" description="Disordered" evidence="4">
    <location>
        <begin position="1704"/>
        <end position="2074"/>
    </location>
</feature>
<evidence type="ECO:0000256" key="1">
    <source>
        <dbReference type="ARBA" id="ARBA00022737"/>
    </source>
</evidence>
<keyword evidence="1" id="KW-0677">Repeat</keyword>
<dbReference type="STRING" id="56646.A0A2L2T8I0"/>
<feature type="compositionally biased region" description="Polar residues" evidence="4">
    <location>
        <begin position="1114"/>
        <end position="1133"/>
    </location>
</feature>
<dbReference type="InterPro" id="IPR027417">
    <property type="entry name" value="P-loop_NTPase"/>
</dbReference>
<feature type="repeat" description="ANK" evidence="3">
    <location>
        <begin position="837"/>
        <end position="869"/>
    </location>
</feature>
<evidence type="ECO:0000256" key="3">
    <source>
        <dbReference type="PROSITE-ProRule" id="PRU00023"/>
    </source>
</evidence>
<feature type="compositionally biased region" description="Polar residues" evidence="4">
    <location>
        <begin position="1551"/>
        <end position="1596"/>
    </location>
</feature>
<feature type="repeat" description="ANK" evidence="3">
    <location>
        <begin position="738"/>
        <end position="770"/>
    </location>
</feature>
<feature type="compositionally biased region" description="Polar residues" evidence="4">
    <location>
        <begin position="1493"/>
        <end position="1508"/>
    </location>
</feature>
<organism evidence="6 7">
    <name type="scientific">Fusarium venenatum</name>
    <dbReference type="NCBI Taxonomy" id="56646"/>
    <lineage>
        <taxon>Eukaryota</taxon>
        <taxon>Fungi</taxon>
        <taxon>Dikarya</taxon>
        <taxon>Ascomycota</taxon>
        <taxon>Pezizomycotina</taxon>
        <taxon>Sordariomycetes</taxon>
        <taxon>Hypocreomycetidae</taxon>
        <taxon>Hypocreales</taxon>
        <taxon>Nectriaceae</taxon>
        <taxon>Fusarium</taxon>
    </lineage>
</organism>
<feature type="compositionally biased region" description="Polar residues" evidence="4">
    <location>
        <begin position="1297"/>
        <end position="1308"/>
    </location>
</feature>
<feature type="compositionally biased region" description="Polar residues" evidence="4">
    <location>
        <begin position="1410"/>
        <end position="1436"/>
    </location>
</feature>
<dbReference type="EMBL" id="LN649230">
    <property type="protein sequence ID" value="CEI60517.1"/>
    <property type="molecule type" value="Genomic_DNA"/>
</dbReference>
<feature type="domain" description="Nephrocystin 3-like N-terminal" evidence="5">
    <location>
        <begin position="125"/>
        <end position="285"/>
    </location>
</feature>
<feature type="region of interest" description="Disordered" evidence="4">
    <location>
        <begin position="959"/>
        <end position="1377"/>
    </location>
</feature>
<name>A0A2L2T8I0_9HYPO</name>
<dbReference type="PANTHER" id="PTHR24173">
    <property type="entry name" value="ANKYRIN REPEAT CONTAINING"/>
    <property type="match status" value="1"/>
</dbReference>
<dbReference type="Pfam" id="PF24883">
    <property type="entry name" value="NPHP3_N"/>
    <property type="match status" value="1"/>
</dbReference>
<keyword evidence="2 3" id="KW-0040">ANK repeat</keyword>
<dbReference type="OrthoDB" id="539213at2759"/>
<dbReference type="InterPro" id="IPR036770">
    <property type="entry name" value="Ankyrin_rpt-contain_sf"/>
</dbReference>
<feature type="compositionally biased region" description="Polar residues" evidence="4">
    <location>
        <begin position="1219"/>
        <end position="1284"/>
    </location>
</feature>
<dbReference type="Gene3D" id="3.40.50.300">
    <property type="entry name" value="P-loop containing nucleotide triphosphate hydrolases"/>
    <property type="match status" value="1"/>
</dbReference>
<feature type="repeat" description="ANK" evidence="3">
    <location>
        <begin position="870"/>
        <end position="902"/>
    </location>
</feature>
<feature type="compositionally biased region" description="Polar residues" evidence="4">
    <location>
        <begin position="1078"/>
        <end position="1101"/>
    </location>
</feature>
<feature type="repeat" description="ANK" evidence="3">
    <location>
        <begin position="705"/>
        <end position="737"/>
    </location>
</feature>
<evidence type="ECO:0000256" key="4">
    <source>
        <dbReference type="SAM" id="MobiDB-lite"/>
    </source>
</evidence>
<feature type="compositionally biased region" description="Basic and acidic residues" evidence="4">
    <location>
        <begin position="62"/>
        <end position="71"/>
    </location>
</feature>
<dbReference type="PRINTS" id="PR01415">
    <property type="entry name" value="ANKYRIN"/>
</dbReference>
<feature type="compositionally biased region" description="Acidic residues" evidence="4">
    <location>
        <begin position="2028"/>
        <end position="2046"/>
    </location>
</feature>
<feature type="compositionally biased region" description="Low complexity" evidence="4">
    <location>
        <begin position="1437"/>
        <end position="1456"/>
    </location>
</feature>
<feature type="compositionally biased region" description="Low complexity" evidence="4">
    <location>
        <begin position="1509"/>
        <end position="1529"/>
    </location>
</feature>
<dbReference type="PROSITE" id="PS50297">
    <property type="entry name" value="ANK_REP_REGION"/>
    <property type="match status" value="7"/>
</dbReference>
<dbReference type="Proteomes" id="UP000245910">
    <property type="component" value="Chromosome II"/>
</dbReference>